<sequence length="187" mass="21529">MAKIRGLSPVTSLHEVTQITYISRSRCRHIRQQNVINGSTILQHHFTEPVEVATVPLTVFHVDRSTIKIRPLQTRFFLTTVSNRLSHTTSTRLDMSSSQPSGGELIFQRFETLLMSKPEKYLPVLVTGFLALLQLENRRNHSEVGENLLKVRCGITRLFRKCQHPVTRTSGLRTARFCHFYDLCLRL</sequence>
<comment type="caution">
    <text evidence="1">The sequence shown here is derived from an EMBL/GenBank/DDBJ whole genome shotgun (WGS) entry which is preliminary data.</text>
</comment>
<dbReference type="Proteomes" id="UP000292933">
    <property type="component" value="Unassembled WGS sequence"/>
</dbReference>
<accession>A0A8B3RM27</accession>
<dbReference type="EMBL" id="RYVC01000023">
    <property type="protein sequence ID" value="RYQ44122.1"/>
    <property type="molecule type" value="Genomic_DNA"/>
</dbReference>
<dbReference type="AlphaFoldDB" id="A0A8B3RM27"/>
<organism evidence="1 2">
    <name type="scientific">Bifidobacterium pseudolongum subsp. globosum</name>
    <dbReference type="NCBI Taxonomy" id="1690"/>
    <lineage>
        <taxon>Bacteria</taxon>
        <taxon>Bacillati</taxon>
        <taxon>Actinomycetota</taxon>
        <taxon>Actinomycetes</taxon>
        <taxon>Bifidobacteriales</taxon>
        <taxon>Bifidobacteriaceae</taxon>
        <taxon>Bifidobacterium</taxon>
    </lineage>
</organism>
<reference evidence="1 2" key="1">
    <citation type="submission" date="2018-12" db="EMBL/GenBank/DDBJ databases">
        <title>Unveiling genomic diversity among members of the Bifidobacterium pseudolongum species, a widely distributed gut commensal of the animal kingdom.</title>
        <authorList>
            <person name="Lugli G.A."/>
            <person name="Duranti S."/>
            <person name="Albert K."/>
            <person name="Mancabelli L."/>
            <person name="Napoli S."/>
            <person name="Viappiani A."/>
            <person name="Anzalone R."/>
            <person name="Longhi G."/>
            <person name="Milani C."/>
            <person name="Turroni F."/>
            <person name="Alessandri G."/>
            <person name="Sela D.A."/>
            <person name="Van Sinderen D."/>
            <person name="Ventura M."/>
        </authorList>
    </citation>
    <scope>NUCLEOTIDE SEQUENCE [LARGE SCALE GENOMIC DNA]</scope>
    <source>
        <strain evidence="1 2">1780B</strain>
    </source>
</reference>
<gene>
    <name evidence="1" type="ORF">PG1780B_1608</name>
</gene>
<evidence type="ECO:0000313" key="2">
    <source>
        <dbReference type="Proteomes" id="UP000292933"/>
    </source>
</evidence>
<name>A0A8B3RM27_9BIFI</name>
<proteinExistence type="predicted"/>
<evidence type="ECO:0000313" key="1">
    <source>
        <dbReference type="EMBL" id="RYQ44122.1"/>
    </source>
</evidence>
<protein>
    <submittedName>
        <fullName evidence="1">Uncharacterized protein</fullName>
    </submittedName>
</protein>